<dbReference type="AlphaFoldDB" id="Q5NAM2"/>
<sequence length="74" mass="8154">MVQIPFVGGECREEATVTRWGEVGVRSLVKQKEGEVEEVPGRQPCDLSKGKKLMKGIDNSGGLRSMRVLETHAE</sequence>
<accession>Q5NAM2</accession>
<gene>
    <name evidence="1" type="primary">OSJNBa0086P08.23</name>
</gene>
<organism evidence="1">
    <name type="scientific">Oryza sativa subsp. japonica</name>
    <name type="common">Rice</name>
    <dbReference type="NCBI Taxonomy" id="39947"/>
    <lineage>
        <taxon>Eukaryota</taxon>
        <taxon>Viridiplantae</taxon>
        <taxon>Streptophyta</taxon>
        <taxon>Embryophyta</taxon>
        <taxon>Tracheophyta</taxon>
        <taxon>Spermatophyta</taxon>
        <taxon>Magnoliopsida</taxon>
        <taxon>Liliopsida</taxon>
        <taxon>Poales</taxon>
        <taxon>Poaceae</taxon>
        <taxon>BOP clade</taxon>
        <taxon>Oryzoideae</taxon>
        <taxon>Oryzeae</taxon>
        <taxon>Oryzinae</taxon>
        <taxon>Oryza</taxon>
        <taxon>Oryza sativa</taxon>
    </lineage>
</organism>
<name>Q5NAM2_ORYSJ</name>
<dbReference type="Proteomes" id="UP000817658">
    <property type="component" value="Chromosome 1"/>
</dbReference>
<evidence type="ECO:0000313" key="1">
    <source>
        <dbReference type="EMBL" id="BAD81482.1"/>
    </source>
</evidence>
<reference evidence="1" key="1">
    <citation type="journal article" date="2002" name="Nature">
        <title>The genome sequence and structure of rice chromosome 1.</title>
        <authorList>
            <person name="Sasaki T."/>
            <person name="Matsumoto T."/>
            <person name="Yamamoto K."/>
            <person name="Sakata K."/>
            <person name="Baba T."/>
            <person name="Katayose Y."/>
            <person name="Wu J."/>
            <person name="Niimura Y."/>
            <person name="Cheng Z."/>
            <person name="Nagamura Y."/>
            <person name="Antonio B.A."/>
            <person name="Kanamori H."/>
            <person name="Hosokawa S."/>
            <person name="Masukawa M."/>
            <person name="Arikawa K."/>
            <person name="Chiden Y."/>
            <person name="Hayashi M."/>
            <person name="Okamoto M."/>
            <person name="Ando T."/>
            <person name="Aoki H."/>
            <person name="Arita K."/>
            <person name="Hamada M."/>
            <person name="Harada C."/>
            <person name="Hijishita S."/>
            <person name="Honda M."/>
            <person name="Ichikawa Y."/>
            <person name="Idonuma A."/>
            <person name="Iijima M."/>
            <person name="Ikeda M."/>
            <person name="Ikeno M."/>
            <person name="Itoh S."/>
            <person name="Itoh T."/>
            <person name="Itoh Y."/>
            <person name="Itoh Y."/>
            <person name="Iwabuchi A."/>
            <person name="Kamiya K."/>
            <person name="Karasawa W."/>
            <person name="Katagiri S."/>
            <person name="Kikuta A."/>
            <person name="Kobayashi N."/>
            <person name="Kono I."/>
            <person name="Machita K."/>
            <person name="Maehara T."/>
            <person name="Mizuno H."/>
            <person name="Mizubayashi T."/>
            <person name="Mukai Y."/>
            <person name="Nagasaki H."/>
            <person name="Nakashima M."/>
            <person name="Nakama Y."/>
            <person name="Nakamichi Y."/>
            <person name="Nakamura M."/>
            <person name="Namiki N."/>
            <person name="Negishi M."/>
            <person name="Ohta I."/>
            <person name="Ono N."/>
            <person name="Saji S."/>
            <person name="Sakai K."/>
            <person name="Shibata M."/>
            <person name="Shimokawa T."/>
            <person name="Shomura A."/>
            <person name="Song J."/>
            <person name="Takazaki Y."/>
            <person name="Terasawa K."/>
            <person name="Tsuji K."/>
            <person name="Waki K."/>
            <person name="Yamagata H."/>
            <person name="Yamane H."/>
            <person name="Yoshiki S."/>
            <person name="Yoshihara R."/>
            <person name="Yukawa K."/>
            <person name="Zhong H."/>
            <person name="Iwama H."/>
            <person name="Endo T."/>
            <person name="Ito H."/>
            <person name="Hahn J.H."/>
            <person name="Kim H.I."/>
            <person name="Eun M.Y."/>
            <person name="Yano M."/>
            <person name="Jiang J."/>
            <person name="Gojobori T."/>
        </authorList>
    </citation>
    <scope>NUCLEOTIDE SEQUENCE [LARGE SCALE GENOMIC DNA]</scope>
</reference>
<protein>
    <submittedName>
        <fullName evidence="1">Uncharacterized protein</fullName>
    </submittedName>
</protein>
<proteinExistence type="predicted"/>
<dbReference type="EMBL" id="AP002855">
    <property type="protein sequence ID" value="BAD81482.1"/>
    <property type="molecule type" value="Genomic_DNA"/>
</dbReference>